<keyword evidence="1" id="KW-0680">Restriction system</keyword>
<name>A0A328PNZ2_9MOLU</name>
<dbReference type="GO" id="GO:0003677">
    <property type="term" value="F:DNA binding"/>
    <property type="evidence" value="ECO:0007669"/>
    <property type="project" value="UniProtKB-KW"/>
</dbReference>
<dbReference type="Gene3D" id="3.90.220.20">
    <property type="entry name" value="DNA methylase specificity domains"/>
    <property type="match status" value="2"/>
</dbReference>
<reference evidence="5" key="1">
    <citation type="submission" date="2018-06" db="EMBL/GenBank/DDBJ databases">
        <authorList>
            <person name="Martinez Ocampo F."/>
            <person name="Quiroz Castaneda R.E."/>
            <person name="Rojas Lopez X."/>
        </authorList>
    </citation>
    <scope>NUCLEOTIDE SEQUENCE [LARGE SCALE GENOMIC DNA]</scope>
    <source>
        <strain evidence="5">INIFAP02</strain>
    </source>
</reference>
<organism evidence="4 5">
    <name type="scientific">Mycoplasma wenyonii</name>
    <dbReference type="NCBI Taxonomy" id="65123"/>
    <lineage>
        <taxon>Bacteria</taxon>
        <taxon>Bacillati</taxon>
        <taxon>Mycoplasmatota</taxon>
        <taxon>Mollicutes</taxon>
        <taxon>Mycoplasmataceae</taxon>
        <taxon>Mycoplasma</taxon>
    </lineage>
</organism>
<dbReference type="RefSeq" id="WP_112665788.1">
    <property type="nucleotide sequence ID" value="NZ_QKVO01000016.1"/>
</dbReference>
<protein>
    <recommendedName>
        <fullName evidence="6">Type I restriction modification DNA specificity domain-containing protein</fullName>
    </recommendedName>
</protein>
<feature type="region of interest" description="Disordered" evidence="3">
    <location>
        <begin position="54"/>
        <end position="84"/>
    </location>
</feature>
<evidence type="ECO:0000256" key="1">
    <source>
        <dbReference type="ARBA" id="ARBA00022747"/>
    </source>
</evidence>
<gene>
    <name evidence="4" type="ORF">DNK47_02900</name>
</gene>
<evidence type="ECO:0000313" key="4">
    <source>
        <dbReference type="EMBL" id="RAO94836.1"/>
    </source>
</evidence>
<comment type="caution">
    <text evidence="4">The sequence shown here is derived from an EMBL/GenBank/DDBJ whole genome shotgun (WGS) entry which is preliminary data.</text>
</comment>
<evidence type="ECO:0000256" key="2">
    <source>
        <dbReference type="ARBA" id="ARBA00023125"/>
    </source>
</evidence>
<keyword evidence="2" id="KW-0238">DNA-binding</keyword>
<evidence type="ECO:0008006" key="6">
    <source>
        <dbReference type="Google" id="ProtNLM"/>
    </source>
</evidence>
<proteinExistence type="predicted"/>
<keyword evidence="5" id="KW-1185">Reference proteome</keyword>
<feature type="compositionally biased region" description="Low complexity" evidence="3">
    <location>
        <begin position="72"/>
        <end position="83"/>
    </location>
</feature>
<dbReference type="SUPFAM" id="SSF116734">
    <property type="entry name" value="DNA methylase specificity domain"/>
    <property type="match status" value="2"/>
</dbReference>
<dbReference type="InterPro" id="IPR044946">
    <property type="entry name" value="Restrct_endonuc_typeI_TRD_sf"/>
</dbReference>
<dbReference type="AlphaFoldDB" id="A0A328PNZ2"/>
<dbReference type="OrthoDB" id="825893at2"/>
<accession>A0A328PNZ2</accession>
<sequence>MGLKDKLINFFKNKKNLFAEPIIEVKEIEESQSERIIKFPEQIPNYAKKHSYHYTTETERTKNSLRPDQIYSSKSSQTSQKTSNYTFNYNYTPPQVNKSPTQDIQKIKPNQLHSSKTINSDVFKVNSPQKSYQASPKTSSYTFNYNYTPPQVNKSPIPDIQIIKPNLQDQKNNYIPESKYQRQKSVLQADKRKEKEKPLSKFALKSFGEYVVRNRTISPQDSSLKLIVPSADKQMLILKSKNIDVIRSSNYLKVEEGDFVANLNNVNKSSKKFSVAIYRKKETALTSNSFFVFRTKSEILNRDFLELLIQDQRFDDKLAFLTFKFSRNNQISWESLEKNLFLNIPSLKAQQEILEKKKALQELIEVKQSICRELDEWMKNYFYFLSKDEKLITKNFKELFSIEKKTGLSVPKLQDLQNQLGKFIFSSFKKLIVESCELCNCDFCESDKLLLSAKVYEDDEQKHILNLWVGCVGFASSSHFIVLTPHEALRIPYSYWLLRENFNNLIKSIPSITSKRTVSTVELKNCYLDLLPETKIKEFNNMCKPIFEYQQALEEEIYKLTKLQEGEIDTFLLRTFSKRISWDLSR</sequence>
<dbReference type="Proteomes" id="UP000249762">
    <property type="component" value="Unassembled WGS sequence"/>
</dbReference>
<dbReference type="GO" id="GO:0009307">
    <property type="term" value="P:DNA restriction-modification system"/>
    <property type="evidence" value="ECO:0007669"/>
    <property type="project" value="UniProtKB-KW"/>
</dbReference>
<dbReference type="EMBL" id="QKVO01000016">
    <property type="protein sequence ID" value="RAO94836.1"/>
    <property type="molecule type" value="Genomic_DNA"/>
</dbReference>
<evidence type="ECO:0000313" key="5">
    <source>
        <dbReference type="Proteomes" id="UP000249762"/>
    </source>
</evidence>
<evidence type="ECO:0000256" key="3">
    <source>
        <dbReference type="SAM" id="MobiDB-lite"/>
    </source>
</evidence>